<organism evidence="1 2">
    <name type="scientific">Plakobranchus ocellatus</name>
    <dbReference type="NCBI Taxonomy" id="259542"/>
    <lineage>
        <taxon>Eukaryota</taxon>
        <taxon>Metazoa</taxon>
        <taxon>Spiralia</taxon>
        <taxon>Lophotrochozoa</taxon>
        <taxon>Mollusca</taxon>
        <taxon>Gastropoda</taxon>
        <taxon>Heterobranchia</taxon>
        <taxon>Euthyneura</taxon>
        <taxon>Panpulmonata</taxon>
        <taxon>Sacoglossa</taxon>
        <taxon>Placobranchoidea</taxon>
        <taxon>Plakobranchidae</taxon>
        <taxon>Plakobranchus</taxon>
    </lineage>
</organism>
<dbReference type="AlphaFoldDB" id="A0AAV3XX34"/>
<dbReference type="Proteomes" id="UP000735302">
    <property type="component" value="Unassembled WGS sequence"/>
</dbReference>
<gene>
    <name evidence="1" type="ORF">PoB_000170000</name>
</gene>
<evidence type="ECO:0000313" key="2">
    <source>
        <dbReference type="Proteomes" id="UP000735302"/>
    </source>
</evidence>
<name>A0AAV3XX34_9GAST</name>
<accession>A0AAV3XX34</accession>
<proteinExistence type="predicted"/>
<keyword evidence="2" id="KW-1185">Reference proteome</keyword>
<protein>
    <submittedName>
        <fullName evidence="1">Uncharacterized protein</fullName>
    </submittedName>
</protein>
<sequence length="68" mass="7449">MSASVRLFGDGRALPHSRLHQVPNLGLIFFSRQRSHSPGMESSLKEPNYLYLVLGGHGGALKTCLGRE</sequence>
<evidence type="ECO:0000313" key="1">
    <source>
        <dbReference type="EMBL" id="GFN75194.1"/>
    </source>
</evidence>
<reference evidence="1 2" key="1">
    <citation type="journal article" date="2021" name="Elife">
        <title>Chloroplast acquisition without the gene transfer in kleptoplastic sea slugs, Plakobranchus ocellatus.</title>
        <authorList>
            <person name="Maeda T."/>
            <person name="Takahashi S."/>
            <person name="Yoshida T."/>
            <person name="Shimamura S."/>
            <person name="Takaki Y."/>
            <person name="Nagai Y."/>
            <person name="Toyoda A."/>
            <person name="Suzuki Y."/>
            <person name="Arimoto A."/>
            <person name="Ishii H."/>
            <person name="Satoh N."/>
            <person name="Nishiyama T."/>
            <person name="Hasebe M."/>
            <person name="Maruyama T."/>
            <person name="Minagawa J."/>
            <person name="Obokata J."/>
            <person name="Shigenobu S."/>
        </authorList>
    </citation>
    <scope>NUCLEOTIDE SEQUENCE [LARGE SCALE GENOMIC DNA]</scope>
</reference>
<comment type="caution">
    <text evidence="1">The sequence shown here is derived from an EMBL/GenBank/DDBJ whole genome shotgun (WGS) entry which is preliminary data.</text>
</comment>
<dbReference type="EMBL" id="BLXT01000255">
    <property type="protein sequence ID" value="GFN75194.1"/>
    <property type="molecule type" value="Genomic_DNA"/>
</dbReference>